<comment type="caution">
    <text evidence="1">The sequence shown here is derived from an EMBL/GenBank/DDBJ whole genome shotgun (WGS) entry which is preliminary data.</text>
</comment>
<proteinExistence type="predicted"/>
<dbReference type="Proteomes" id="UP001500542">
    <property type="component" value="Unassembled WGS sequence"/>
</dbReference>
<dbReference type="InterPro" id="IPR036390">
    <property type="entry name" value="WH_DNA-bd_sf"/>
</dbReference>
<reference evidence="2" key="1">
    <citation type="journal article" date="2019" name="Int. J. Syst. Evol. Microbiol.">
        <title>The Global Catalogue of Microorganisms (GCM) 10K type strain sequencing project: providing services to taxonomists for standard genome sequencing and annotation.</title>
        <authorList>
            <consortium name="The Broad Institute Genomics Platform"/>
            <consortium name="The Broad Institute Genome Sequencing Center for Infectious Disease"/>
            <person name="Wu L."/>
            <person name="Ma J."/>
        </authorList>
    </citation>
    <scope>NUCLEOTIDE SEQUENCE [LARGE SCALE GENOMIC DNA]</scope>
    <source>
        <strain evidence="2">JCM 10977</strain>
    </source>
</reference>
<sequence length="243" mass="27165">MSPGSEYQLLTALSLTTPRSVMVLAKMSGISRVQIRGLLQEQVREGFAAVRRQPGRVEYLLTPRGAGRLAVLQPMTKEGSVTSGDHWAASYRATIATSHAEAVSKEWAGKLLSDEDRARCAAELTRQHKMELFDDDELRRRQAELRAAVTRTQLVQVFDGLPAPRVDGLQFAPVRTSLWLKKGPVRLFYVLFAGYGIFRLVTASDWNDYTIGGVAILLALVHSRGTIRWLAATLRQRQRQKPH</sequence>
<protein>
    <submittedName>
        <fullName evidence="1">Uncharacterized protein</fullName>
    </submittedName>
</protein>
<dbReference type="EMBL" id="BAAAHK010000013">
    <property type="protein sequence ID" value="GAA0950403.1"/>
    <property type="molecule type" value="Genomic_DNA"/>
</dbReference>
<evidence type="ECO:0000313" key="2">
    <source>
        <dbReference type="Proteomes" id="UP001500542"/>
    </source>
</evidence>
<gene>
    <name evidence="1" type="ORF">GCM10009554_50280</name>
</gene>
<evidence type="ECO:0000313" key="1">
    <source>
        <dbReference type="EMBL" id="GAA0950403.1"/>
    </source>
</evidence>
<dbReference type="SUPFAM" id="SSF46785">
    <property type="entry name" value="Winged helix' DNA-binding domain"/>
    <property type="match status" value="1"/>
</dbReference>
<keyword evidence="2" id="KW-1185">Reference proteome</keyword>
<organism evidence="1 2">
    <name type="scientific">Kribbella koreensis</name>
    <dbReference type="NCBI Taxonomy" id="57909"/>
    <lineage>
        <taxon>Bacteria</taxon>
        <taxon>Bacillati</taxon>
        <taxon>Actinomycetota</taxon>
        <taxon>Actinomycetes</taxon>
        <taxon>Propionibacteriales</taxon>
        <taxon>Kribbellaceae</taxon>
        <taxon>Kribbella</taxon>
    </lineage>
</organism>
<dbReference type="RefSeq" id="WP_343974848.1">
    <property type="nucleotide sequence ID" value="NZ_BAAAHK010000013.1"/>
</dbReference>
<accession>A0ABP4BIP8</accession>
<name>A0ABP4BIP8_9ACTN</name>